<dbReference type="CDD" id="cd14014">
    <property type="entry name" value="STKc_PknB_like"/>
    <property type="match status" value="1"/>
</dbReference>
<dbReference type="GO" id="GO:0016301">
    <property type="term" value="F:kinase activity"/>
    <property type="evidence" value="ECO:0007669"/>
    <property type="project" value="UniProtKB-KW"/>
</dbReference>
<dbReference type="SUPFAM" id="SSF56112">
    <property type="entry name" value="Protein kinase-like (PK-like)"/>
    <property type="match status" value="1"/>
</dbReference>
<name>A0ABT0CE67_THEVL</name>
<feature type="domain" description="Protein kinase" evidence="4">
    <location>
        <begin position="120"/>
        <end position="381"/>
    </location>
</feature>
<feature type="transmembrane region" description="Helical" evidence="3">
    <location>
        <begin position="467"/>
        <end position="493"/>
    </location>
</feature>
<comment type="caution">
    <text evidence="5">The sequence shown here is derived from an EMBL/GenBank/DDBJ whole genome shotgun (WGS) entry which is preliminary data.</text>
</comment>
<dbReference type="Proteomes" id="UP000830835">
    <property type="component" value="Unassembled WGS sequence"/>
</dbReference>
<dbReference type="PANTHER" id="PTHR24363:SF7">
    <property type="entry name" value="SERINE_THREONINE-PROTEIN KINASE-LIKE PROTEIN E"/>
    <property type="match status" value="1"/>
</dbReference>
<organism evidence="5 6">
    <name type="scientific">Thermostichus vulcanus str. 'Rupite'</name>
    <dbReference type="NCBI Taxonomy" id="2813851"/>
    <lineage>
        <taxon>Bacteria</taxon>
        <taxon>Bacillati</taxon>
        <taxon>Cyanobacteriota</taxon>
        <taxon>Cyanophyceae</taxon>
        <taxon>Thermostichales</taxon>
        <taxon>Thermostichaceae</taxon>
        <taxon>Thermostichus</taxon>
    </lineage>
</organism>
<dbReference type="RefSeq" id="WP_244352235.1">
    <property type="nucleotide sequence ID" value="NZ_JAFIRA010000045.1"/>
</dbReference>
<evidence type="ECO:0000259" key="4">
    <source>
        <dbReference type="PROSITE" id="PS50011"/>
    </source>
</evidence>
<accession>A0ABT0CE67</accession>
<evidence type="ECO:0000256" key="1">
    <source>
        <dbReference type="ARBA" id="ARBA00022741"/>
    </source>
</evidence>
<keyword evidence="1" id="KW-0547">Nucleotide-binding</keyword>
<dbReference type="PROSITE" id="PS50011">
    <property type="entry name" value="PROTEIN_KINASE_DOM"/>
    <property type="match status" value="1"/>
</dbReference>
<dbReference type="PROSITE" id="PS00108">
    <property type="entry name" value="PROTEIN_KINASE_ST"/>
    <property type="match status" value="1"/>
</dbReference>
<keyword evidence="3" id="KW-0472">Membrane</keyword>
<reference evidence="5" key="1">
    <citation type="submission" date="2021-02" db="EMBL/GenBank/DDBJ databases">
        <title>The CRISPR/cas machinery reduction and long-range gene transfer in the hot spring cyanobacterium Synechococcus.</title>
        <authorList>
            <person name="Dvorak P."/>
            <person name="Jahodarova E."/>
            <person name="Hasler P."/>
            <person name="Poulickova A."/>
        </authorList>
    </citation>
    <scope>NUCLEOTIDE SEQUENCE</scope>
    <source>
        <strain evidence="5">Rupite</strain>
    </source>
</reference>
<keyword evidence="5" id="KW-0418">Kinase</keyword>
<dbReference type="Gene3D" id="1.10.510.10">
    <property type="entry name" value="Transferase(Phosphotransferase) domain 1"/>
    <property type="match status" value="1"/>
</dbReference>
<dbReference type="EMBL" id="JAFIRA010000045">
    <property type="protein sequence ID" value="MCJ2544063.1"/>
    <property type="molecule type" value="Genomic_DNA"/>
</dbReference>
<keyword evidence="5" id="KW-0808">Transferase</keyword>
<dbReference type="InterPro" id="IPR011009">
    <property type="entry name" value="Kinase-like_dom_sf"/>
</dbReference>
<keyword evidence="6" id="KW-1185">Reference proteome</keyword>
<protein>
    <submittedName>
        <fullName evidence="5">Protein kinase</fullName>
    </submittedName>
</protein>
<evidence type="ECO:0000256" key="3">
    <source>
        <dbReference type="SAM" id="Phobius"/>
    </source>
</evidence>
<dbReference type="Pfam" id="PF00069">
    <property type="entry name" value="Pkinase"/>
    <property type="match status" value="1"/>
</dbReference>
<evidence type="ECO:0000256" key="2">
    <source>
        <dbReference type="ARBA" id="ARBA00022840"/>
    </source>
</evidence>
<keyword evidence="3" id="KW-0812">Transmembrane</keyword>
<dbReference type="InterPro" id="IPR008271">
    <property type="entry name" value="Ser/Thr_kinase_AS"/>
</dbReference>
<proteinExistence type="predicted"/>
<gene>
    <name evidence="5" type="ORF">JX360_14310</name>
</gene>
<evidence type="ECO:0000313" key="5">
    <source>
        <dbReference type="EMBL" id="MCJ2544063.1"/>
    </source>
</evidence>
<evidence type="ECO:0000313" key="6">
    <source>
        <dbReference type="Proteomes" id="UP000830835"/>
    </source>
</evidence>
<dbReference type="InterPro" id="IPR000719">
    <property type="entry name" value="Prot_kinase_dom"/>
</dbReference>
<keyword evidence="3" id="KW-1133">Transmembrane helix</keyword>
<dbReference type="SMART" id="SM00220">
    <property type="entry name" value="S_TKc"/>
    <property type="match status" value="1"/>
</dbReference>
<sequence length="587" mass="65460">MSPSQLLERARQGDLVALTQLLQRSFARKGIQLLLTQRDSTLQIQLQADWDIPAAAVIQFLQTGFQRLRIPGIERLEVAAFQGSQTQWRQVCVLHGSGGSGNPDPLLNQLQAGAILVGRYQLLRQLAQNDRRRTWLAEQVQEGAEPLAQPRTVVLKLLPFERGVQWSDYTLFQREVRVLQHLNHPLVPKYCHSFEFTTPDHTPWLGLAQTYVPGQSLKELLETGHRFTEAEVRRIAADVLSVLVYLHQLSPPLLHRDIKPSNLIVDGQGRTHVVDFGGVQDHTPTPGQSFTVVGSYGYAPMEQFGGRAVPASDLYALGATLIHLLTGTPPADLPQQQLKIQFAGRISISPGLARWIDRLVEPAPENRYRTAWAALQSLQALDSEPAHSSPPPPQPLSPAGIPEGASSLLPLLRLLYSRKGALPPDPQLTNAWIPKPYGCRIRLDSAPGELQIVLPRRGVHWGDLFPVGFWMVFAAVVLSLGSWPLALALWGAAGWGSQLAFGRTRLTLRRDYVQIERRFLGIYLRRREPTAAILGAFHEQGQRVPWGVSSHWVTLQVGIKSYRLGGHPLSWVECRWLAQEIQSWLKG</sequence>
<keyword evidence="2" id="KW-0067">ATP-binding</keyword>
<dbReference type="PANTHER" id="PTHR24363">
    <property type="entry name" value="SERINE/THREONINE PROTEIN KINASE"/>
    <property type="match status" value="1"/>
</dbReference>